<dbReference type="Gene3D" id="3.30.470.30">
    <property type="entry name" value="DNA ligase/mRNA capping enzyme"/>
    <property type="match status" value="1"/>
</dbReference>
<dbReference type="CDD" id="cd00114">
    <property type="entry name" value="LIGANc"/>
    <property type="match status" value="1"/>
</dbReference>
<dbReference type="EC" id="6.5.1.2" evidence="11"/>
<comment type="catalytic activity">
    <reaction evidence="10 11">
        <text>NAD(+) + (deoxyribonucleotide)n-3'-hydroxyl + 5'-phospho-(deoxyribonucleotide)m = (deoxyribonucleotide)n+m + AMP + beta-nicotinamide D-nucleotide.</text>
        <dbReference type="EC" id="6.5.1.2"/>
    </reaction>
</comment>
<keyword evidence="14" id="KW-1185">Reference proteome</keyword>
<dbReference type="SUPFAM" id="SSF52113">
    <property type="entry name" value="BRCT domain"/>
    <property type="match status" value="1"/>
</dbReference>
<dbReference type="InterPro" id="IPR003583">
    <property type="entry name" value="Hlx-hairpin-Hlx_DNA-bd_motif"/>
</dbReference>
<feature type="binding site" evidence="11">
    <location>
        <begin position="33"/>
        <end position="37"/>
    </location>
    <ligand>
        <name>NAD(+)</name>
        <dbReference type="ChEBI" id="CHEBI:57540"/>
    </ligand>
</feature>
<dbReference type="Gene3D" id="2.40.50.140">
    <property type="entry name" value="Nucleic acid-binding proteins"/>
    <property type="match status" value="1"/>
</dbReference>
<keyword evidence="4 11" id="KW-0479">Metal-binding</keyword>
<dbReference type="SUPFAM" id="SSF56091">
    <property type="entry name" value="DNA ligase/mRNA capping enzyme, catalytic domain"/>
    <property type="match status" value="1"/>
</dbReference>
<dbReference type="HAMAP" id="MF_01588">
    <property type="entry name" value="DNA_ligase_A"/>
    <property type="match status" value="1"/>
</dbReference>
<keyword evidence="11" id="KW-0464">Manganese</keyword>
<dbReference type="InterPro" id="IPR033136">
    <property type="entry name" value="DNA_ligase_CS"/>
</dbReference>
<dbReference type="SUPFAM" id="SSF47781">
    <property type="entry name" value="RuvA domain 2-like"/>
    <property type="match status" value="2"/>
</dbReference>
<feature type="binding site" evidence="11">
    <location>
        <position position="404"/>
    </location>
    <ligand>
        <name>Zn(2+)</name>
        <dbReference type="ChEBI" id="CHEBI:29105"/>
    </ligand>
</feature>
<sequence>MSENIQQKIEELRAELHQHNYNYYILDEATISDFEFDLKLKELQELEKAYPEFYDPNSPTLRIGGEITKNFPTIQHQFRMYSLDNSYDFDDLEDWEKRIIKTIDEPVEFVAELKYDGASISILYENGKLKQAVTRGDGFQGDEITANVKTISDIPLTLKGNFPHQFFMRGEIYLTRKNFDKINLRREEEGLDLFMNPRNTASGSLKMQDSGEVSKRKLSAVLYQFISSEIPAETHWELLQNARKWGFNVSEQARLCKNLDEIKDFINYWDQHRHELPFEIDGIVLKVNSIQQQSKLGFTAKSPRWAMAYKFKAEKVETQLRSVTYQVGRTGAITPVANLKPVLLAGTIVKRASLHNEDIIKKLGLHEHDFVYVEKGGEIIPKIVGINLEKRNPENKEIQYITHCPECGTELVRTEDQAIHFCPNENGCKPQIIGRIQHFVSRKAMDIEGLGGGTIDLLFHNNIISNYADLYNLKKEEIIGLEKWLENDNSGIKFNNELQVVLSKAIFALSKSWGNLTVKEAEDLSNEIKCIDKIADIKVSSDNKKLVKFQKHILEAKKNVVYSDFNSIDNYVSLNYILQLKFPKYFCIKTDNLFDDKSSILNSLNYIDEILKINDFRNDKHFEAFIASISDRSRVGIKEKSAEIIIKSIEKSKEISFDKVLFAIGIKHVGETVAKKLAIHFQNINNLINASIPEIASVEDIGDKIAESIVDFFSKEKNQEILGRLQIAGLQFTLNSELEPVSNLLNNMTFLFTGSLTKFTRDKAQKLVEENGGRNLSAVSKNLNYLIAGENAGSKVKKAEDIGTVNIITEEEFLNLINL</sequence>
<evidence type="ECO:0000256" key="6">
    <source>
        <dbReference type="ARBA" id="ARBA00022833"/>
    </source>
</evidence>
<dbReference type="Proteomes" id="UP001241656">
    <property type="component" value="Chromosome"/>
</dbReference>
<dbReference type="CDD" id="cd17748">
    <property type="entry name" value="BRCT_DNA_ligase_like"/>
    <property type="match status" value="1"/>
</dbReference>
<dbReference type="InterPro" id="IPR004149">
    <property type="entry name" value="Znf_DNAligase_C4"/>
</dbReference>
<dbReference type="InterPro" id="IPR036420">
    <property type="entry name" value="BRCT_dom_sf"/>
</dbReference>
<feature type="binding site" evidence="11">
    <location>
        <position position="286"/>
    </location>
    <ligand>
        <name>NAD(+)</name>
        <dbReference type="ChEBI" id="CHEBI:57540"/>
    </ligand>
</feature>
<dbReference type="RefSeq" id="WP_282905461.1">
    <property type="nucleotide sequence ID" value="NZ_CP124855.1"/>
</dbReference>
<dbReference type="InterPro" id="IPR001357">
    <property type="entry name" value="BRCT_dom"/>
</dbReference>
<organism evidence="13 14">
    <name type="scientific">Chryseobacterium gotjawalense</name>
    <dbReference type="NCBI Taxonomy" id="3042315"/>
    <lineage>
        <taxon>Bacteria</taxon>
        <taxon>Pseudomonadati</taxon>
        <taxon>Bacteroidota</taxon>
        <taxon>Flavobacteriia</taxon>
        <taxon>Flavobacteriales</taxon>
        <taxon>Weeksellaceae</taxon>
        <taxon>Chryseobacterium group</taxon>
        <taxon>Chryseobacterium</taxon>
    </lineage>
</organism>
<feature type="binding site" evidence="11">
    <location>
        <position position="310"/>
    </location>
    <ligand>
        <name>NAD(+)</name>
        <dbReference type="ChEBI" id="CHEBI:57540"/>
    </ligand>
</feature>
<feature type="binding site" evidence="11">
    <location>
        <position position="135"/>
    </location>
    <ligand>
        <name>NAD(+)</name>
        <dbReference type="ChEBI" id="CHEBI:57540"/>
    </ligand>
</feature>
<evidence type="ECO:0000313" key="13">
    <source>
        <dbReference type="EMBL" id="WHF52157.1"/>
    </source>
</evidence>
<dbReference type="Gene3D" id="1.10.150.20">
    <property type="entry name" value="5' to 3' exonuclease, C-terminal subdomain"/>
    <property type="match status" value="2"/>
</dbReference>
<evidence type="ECO:0000256" key="5">
    <source>
        <dbReference type="ARBA" id="ARBA00022763"/>
    </source>
</evidence>
<evidence type="ECO:0000256" key="1">
    <source>
        <dbReference type="ARBA" id="ARBA00004067"/>
    </source>
</evidence>
<dbReference type="NCBIfam" id="NF005932">
    <property type="entry name" value="PRK07956.1"/>
    <property type="match status" value="1"/>
</dbReference>
<dbReference type="Gene3D" id="1.10.287.610">
    <property type="entry name" value="Helix hairpin bin"/>
    <property type="match status" value="1"/>
</dbReference>
<keyword evidence="2 11" id="KW-0436">Ligase</keyword>
<feature type="binding site" evidence="11">
    <location>
        <begin position="82"/>
        <end position="83"/>
    </location>
    <ligand>
        <name>NAD(+)</name>
        <dbReference type="ChEBI" id="CHEBI:57540"/>
    </ligand>
</feature>
<feature type="domain" description="BRCT" evidence="12">
    <location>
        <begin position="740"/>
        <end position="819"/>
    </location>
</feature>
<dbReference type="Pfam" id="PF03119">
    <property type="entry name" value="DNA_ligase_ZBD"/>
    <property type="match status" value="1"/>
</dbReference>
<dbReference type="InterPro" id="IPR010994">
    <property type="entry name" value="RuvA_2-like"/>
</dbReference>
<feature type="active site" description="N6-AMP-lysine intermediate" evidence="11">
    <location>
        <position position="114"/>
    </location>
</feature>
<dbReference type="PANTHER" id="PTHR23389:SF9">
    <property type="entry name" value="DNA LIGASE"/>
    <property type="match status" value="1"/>
</dbReference>
<dbReference type="Gene3D" id="6.20.10.30">
    <property type="match status" value="1"/>
</dbReference>
<dbReference type="Pfam" id="PF00533">
    <property type="entry name" value="BRCT"/>
    <property type="match status" value="1"/>
</dbReference>
<keyword evidence="7 11" id="KW-0460">Magnesium</keyword>
<feature type="binding site" evidence="11">
    <location>
        <position position="112"/>
    </location>
    <ligand>
        <name>NAD(+)</name>
        <dbReference type="ChEBI" id="CHEBI:57540"/>
    </ligand>
</feature>
<keyword evidence="5 11" id="KW-0227">DNA damage</keyword>
<dbReference type="InterPro" id="IPR012340">
    <property type="entry name" value="NA-bd_OB-fold"/>
</dbReference>
<evidence type="ECO:0000256" key="3">
    <source>
        <dbReference type="ARBA" id="ARBA00022705"/>
    </source>
</evidence>
<dbReference type="EMBL" id="CP124855">
    <property type="protein sequence ID" value="WHF52157.1"/>
    <property type="molecule type" value="Genomic_DNA"/>
</dbReference>
<accession>A0ABY8RDU9</accession>
<dbReference type="InterPro" id="IPR001679">
    <property type="entry name" value="DNA_ligase"/>
</dbReference>
<evidence type="ECO:0000259" key="12">
    <source>
        <dbReference type="PROSITE" id="PS50172"/>
    </source>
</evidence>
<evidence type="ECO:0000256" key="8">
    <source>
        <dbReference type="ARBA" id="ARBA00023027"/>
    </source>
</evidence>
<feature type="binding site" evidence="11">
    <location>
        <position position="428"/>
    </location>
    <ligand>
        <name>Zn(2+)</name>
        <dbReference type="ChEBI" id="CHEBI:29105"/>
    </ligand>
</feature>
<dbReference type="SMART" id="SM00292">
    <property type="entry name" value="BRCT"/>
    <property type="match status" value="1"/>
</dbReference>
<evidence type="ECO:0000256" key="11">
    <source>
        <dbReference type="HAMAP-Rule" id="MF_01588"/>
    </source>
</evidence>
<evidence type="ECO:0000256" key="10">
    <source>
        <dbReference type="ARBA" id="ARBA00034005"/>
    </source>
</evidence>
<keyword evidence="3 11" id="KW-0235">DNA replication</keyword>
<keyword evidence="9 11" id="KW-0234">DNA repair</keyword>
<dbReference type="InterPro" id="IPR041663">
    <property type="entry name" value="DisA/LigA_HHH"/>
</dbReference>
<dbReference type="SUPFAM" id="SSF50249">
    <property type="entry name" value="Nucleic acid-binding proteins"/>
    <property type="match status" value="1"/>
</dbReference>
<evidence type="ECO:0000256" key="2">
    <source>
        <dbReference type="ARBA" id="ARBA00022598"/>
    </source>
</evidence>
<dbReference type="GO" id="GO:0003911">
    <property type="term" value="F:DNA ligase (NAD+) activity"/>
    <property type="evidence" value="ECO:0007669"/>
    <property type="project" value="UniProtKB-EC"/>
</dbReference>
<evidence type="ECO:0000256" key="7">
    <source>
        <dbReference type="ARBA" id="ARBA00022842"/>
    </source>
</evidence>
<keyword evidence="6 11" id="KW-0862">Zinc</keyword>
<dbReference type="SMART" id="SM00278">
    <property type="entry name" value="HhH1"/>
    <property type="match status" value="3"/>
</dbReference>
<dbReference type="PROSITE" id="PS01056">
    <property type="entry name" value="DNA_LIGASE_N2"/>
    <property type="match status" value="1"/>
</dbReference>
<dbReference type="PIRSF" id="PIRSF001604">
    <property type="entry name" value="LigA"/>
    <property type="match status" value="1"/>
</dbReference>
<dbReference type="NCBIfam" id="TIGR00575">
    <property type="entry name" value="dnlj"/>
    <property type="match status" value="1"/>
</dbReference>
<dbReference type="Gene3D" id="3.40.50.10190">
    <property type="entry name" value="BRCT domain"/>
    <property type="match status" value="1"/>
</dbReference>
<comment type="similarity">
    <text evidence="11">Belongs to the NAD-dependent DNA ligase family. LigA subfamily.</text>
</comment>
<gene>
    <name evidence="11 13" type="primary">ligA</name>
    <name evidence="13" type="ORF">QGN23_02510</name>
</gene>
<dbReference type="PANTHER" id="PTHR23389">
    <property type="entry name" value="CHROMOSOME TRANSMISSION FIDELITY FACTOR 18"/>
    <property type="match status" value="1"/>
</dbReference>
<dbReference type="Pfam" id="PF03120">
    <property type="entry name" value="OB_DNA_ligase"/>
    <property type="match status" value="1"/>
</dbReference>
<evidence type="ECO:0000256" key="4">
    <source>
        <dbReference type="ARBA" id="ARBA00022723"/>
    </source>
</evidence>
<dbReference type="SMART" id="SM00532">
    <property type="entry name" value="LIGANc"/>
    <property type="match status" value="1"/>
</dbReference>
<keyword evidence="8 11" id="KW-0520">NAD</keyword>
<dbReference type="InterPro" id="IPR004150">
    <property type="entry name" value="NAD_DNA_ligase_OB"/>
</dbReference>
<evidence type="ECO:0000256" key="9">
    <source>
        <dbReference type="ARBA" id="ARBA00023204"/>
    </source>
</evidence>
<feature type="binding site" evidence="11">
    <location>
        <position position="407"/>
    </location>
    <ligand>
        <name>Zn(2+)</name>
        <dbReference type="ChEBI" id="CHEBI:29105"/>
    </ligand>
</feature>
<feature type="binding site" evidence="11">
    <location>
        <position position="171"/>
    </location>
    <ligand>
        <name>NAD(+)</name>
        <dbReference type="ChEBI" id="CHEBI:57540"/>
    </ligand>
</feature>
<evidence type="ECO:0000313" key="14">
    <source>
        <dbReference type="Proteomes" id="UP001241656"/>
    </source>
</evidence>
<dbReference type="PROSITE" id="PS50172">
    <property type="entry name" value="BRCT"/>
    <property type="match status" value="1"/>
</dbReference>
<feature type="binding site" evidence="11">
    <location>
        <position position="422"/>
    </location>
    <ligand>
        <name>Zn(2+)</name>
        <dbReference type="ChEBI" id="CHEBI:29105"/>
    </ligand>
</feature>
<proteinExistence type="inferred from homology"/>
<protein>
    <recommendedName>
        <fullName evidence="11">DNA ligase</fullName>
        <ecNumber evidence="11">6.5.1.2</ecNumber>
    </recommendedName>
    <alternativeName>
        <fullName evidence="11">Polydeoxyribonucleotide synthase [NAD(+)]</fullName>
    </alternativeName>
</protein>
<dbReference type="InterPro" id="IPR013840">
    <property type="entry name" value="DNAligase_N"/>
</dbReference>
<reference evidence="13 14" key="1">
    <citation type="submission" date="2023-05" db="EMBL/GenBank/DDBJ databases">
        <title>Genomic insight into Chryseobacterium sp. wdc7 isolated forest soil (Gotjawal).</title>
        <authorList>
            <person name="Park S.-J."/>
        </authorList>
    </citation>
    <scope>NUCLEOTIDE SEQUENCE [LARGE SCALE GENOMIC DNA]</scope>
    <source>
        <strain evidence="14">wdc7</strain>
    </source>
</reference>
<dbReference type="InterPro" id="IPR013839">
    <property type="entry name" value="DNAligase_adenylation"/>
</dbReference>
<dbReference type="Pfam" id="PF01653">
    <property type="entry name" value="DNA_ligase_aden"/>
    <property type="match status" value="1"/>
</dbReference>
<dbReference type="Pfam" id="PF12826">
    <property type="entry name" value="HHH_2"/>
    <property type="match status" value="1"/>
</dbReference>
<comment type="cofactor">
    <cofactor evidence="11">
        <name>Mg(2+)</name>
        <dbReference type="ChEBI" id="CHEBI:18420"/>
    </cofactor>
    <cofactor evidence="11">
        <name>Mn(2+)</name>
        <dbReference type="ChEBI" id="CHEBI:29035"/>
    </cofactor>
</comment>
<comment type="function">
    <text evidence="1 11">DNA ligase that catalyzes the formation of phosphodiester linkages between 5'-phosphoryl and 3'-hydroxyl groups in double-stranded DNA using NAD as a coenzyme and as the energy source for the reaction. It is essential for DNA replication and repair of damaged DNA.</text>
</comment>
<name>A0ABY8RDU9_9FLAO</name>